<protein>
    <submittedName>
        <fullName evidence="1">Uncharacterized protein</fullName>
    </submittedName>
</protein>
<evidence type="ECO:0000313" key="1">
    <source>
        <dbReference type="EMBL" id="MCL7039776.1"/>
    </source>
</evidence>
<dbReference type="EMBL" id="JAJJMA010204822">
    <property type="protein sequence ID" value="MCL7039776.1"/>
    <property type="molecule type" value="Genomic_DNA"/>
</dbReference>
<feature type="non-terminal residue" evidence="1">
    <location>
        <position position="1"/>
    </location>
</feature>
<name>A0AA41VEI9_PAPNU</name>
<sequence length="183" mass="20049">MRFRLLSDAQAFMDFIRMQPSPPAFTEQESLTDTNDANSEITDLRSEMSSTYEFVSPIGPCYRKDEMSHLNTGPTDYFTNPLEMTCLPKLPPVVTYSAKLPPAAAYSPKMPQIAADTRKIEPVDVSPEIGKNICSQSLSQDFGNFCGSLPTSFCALLTTCVSEAGEGKLSLAPEEIDIKSQGM</sequence>
<comment type="caution">
    <text evidence="1">The sequence shown here is derived from an EMBL/GenBank/DDBJ whole genome shotgun (WGS) entry which is preliminary data.</text>
</comment>
<gene>
    <name evidence="1" type="ORF">MKW94_007036</name>
</gene>
<organism evidence="1 2">
    <name type="scientific">Papaver nudicaule</name>
    <name type="common">Iceland poppy</name>
    <dbReference type="NCBI Taxonomy" id="74823"/>
    <lineage>
        <taxon>Eukaryota</taxon>
        <taxon>Viridiplantae</taxon>
        <taxon>Streptophyta</taxon>
        <taxon>Embryophyta</taxon>
        <taxon>Tracheophyta</taxon>
        <taxon>Spermatophyta</taxon>
        <taxon>Magnoliopsida</taxon>
        <taxon>Ranunculales</taxon>
        <taxon>Papaveraceae</taxon>
        <taxon>Papaveroideae</taxon>
        <taxon>Papaver</taxon>
    </lineage>
</organism>
<keyword evidence="2" id="KW-1185">Reference proteome</keyword>
<dbReference type="Proteomes" id="UP001177140">
    <property type="component" value="Unassembled WGS sequence"/>
</dbReference>
<dbReference type="AlphaFoldDB" id="A0AA41VEI9"/>
<reference evidence="1" key="1">
    <citation type="submission" date="2022-03" db="EMBL/GenBank/DDBJ databases">
        <title>A functionally conserved STORR gene fusion in Papaver species that diverged 16.8 million years ago.</title>
        <authorList>
            <person name="Catania T."/>
        </authorList>
    </citation>
    <scope>NUCLEOTIDE SEQUENCE</scope>
    <source>
        <strain evidence="1">S-191538</strain>
    </source>
</reference>
<proteinExistence type="predicted"/>
<accession>A0AA41VEI9</accession>
<evidence type="ECO:0000313" key="2">
    <source>
        <dbReference type="Proteomes" id="UP001177140"/>
    </source>
</evidence>